<name>A0A9X2NU09_9BACE</name>
<feature type="signal peptide" evidence="1">
    <location>
        <begin position="1"/>
        <end position="18"/>
    </location>
</feature>
<sequence length="92" mass="10548">MKRVLFLILLFVSTVALGQTTFRYGKCFNGYWDDNWEEAYHRYGYATDYSSGYVLKGTYADFVIYSYSATSGGRPADYIAKIKIIGLNIIVR</sequence>
<dbReference type="RefSeq" id="WP_257932448.1">
    <property type="nucleotide sequence ID" value="NZ_JAMZED010000066.1"/>
</dbReference>
<protein>
    <submittedName>
        <fullName evidence="2">Uncharacterized protein</fullName>
    </submittedName>
</protein>
<reference evidence="2" key="2">
    <citation type="submission" date="2022-04" db="EMBL/GenBank/DDBJ databases">
        <authorList>
            <person name="Fokt H."/>
            <person name="Baines J."/>
        </authorList>
    </citation>
    <scope>NUCLEOTIDE SEQUENCE</scope>
    <source>
        <strain evidence="2">KH365_2</strain>
    </source>
</reference>
<gene>
    <name evidence="2" type="ORF">M1B79_16640</name>
</gene>
<evidence type="ECO:0000313" key="3">
    <source>
        <dbReference type="Proteomes" id="UP001143192"/>
    </source>
</evidence>
<accession>A0A9X2NU09</accession>
<feature type="chain" id="PRO_5040948718" evidence="1">
    <location>
        <begin position="19"/>
        <end position="92"/>
    </location>
</feature>
<organism evidence="2 3">
    <name type="scientific">Bacteroides muris</name>
    <name type="common">ex Fokt et al. 2023</name>
    <dbReference type="NCBI Taxonomy" id="2937417"/>
    <lineage>
        <taxon>Bacteria</taxon>
        <taxon>Pseudomonadati</taxon>
        <taxon>Bacteroidota</taxon>
        <taxon>Bacteroidia</taxon>
        <taxon>Bacteroidales</taxon>
        <taxon>Bacteroidaceae</taxon>
        <taxon>Bacteroides</taxon>
    </lineage>
</organism>
<dbReference type="AlphaFoldDB" id="A0A9X2NU09"/>
<proteinExistence type="predicted"/>
<keyword evidence="1" id="KW-0732">Signal</keyword>
<evidence type="ECO:0000256" key="1">
    <source>
        <dbReference type="SAM" id="SignalP"/>
    </source>
</evidence>
<reference evidence="2" key="1">
    <citation type="journal article" date="2022" name="Arch. Microbiol.">
        <title>Bacteroides muris sp. nov. isolated from the cecum of wild-derived house mice.</title>
        <authorList>
            <person name="Fokt H."/>
            <person name="Unni R."/>
            <person name="Repnik U."/>
            <person name="Schmitz R.A."/>
            <person name="Bramkamp M."/>
            <person name="Baines J.F."/>
            <person name="Unterweger D."/>
        </authorList>
    </citation>
    <scope>NUCLEOTIDE SEQUENCE</scope>
    <source>
        <strain evidence="2">KH365_2</strain>
    </source>
</reference>
<dbReference type="Proteomes" id="UP001143192">
    <property type="component" value="Unassembled WGS sequence"/>
</dbReference>
<dbReference type="EMBL" id="JAMZED010000066">
    <property type="protein sequence ID" value="MCR6506241.1"/>
    <property type="molecule type" value="Genomic_DNA"/>
</dbReference>
<comment type="caution">
    <text evidence="2">The sequence shown here is derived from an EMBL/GenBank/DDBJ whole genome shotgun (WGS) entry which is preliminary data.</text>
</comment>
<keyword evidence="3" id="KW-1185">Reference proteome</keyword>
<evidence type="ECO:0000313" key="2">
    <source>
        <dbReference type="EMBL" id="MCR6506241.1"/>
    </source>
</evidence>